<reference evidence="5" key="4">
    <citation type="submission" date="2023-10" db="EMBL/GenBank/DDBJ databases">
        <title>Genome of Potential pathogenic bacteria in Crohn's disease.</title>
        <authorList>
            <person name="Rodriguez-Palacios A."/>
        </authorList>
    </citation>
    <scope>NUCLEOTIDE SEQUENCE</scope>
    <source>
        <strain evidence="5">CavFT-hAR50</strain>
    </source>
</reference>
<evidence type="ECO:0000313" key="6">
    <source>
        <dbReference type="EMBL" id="RGK87855.1"/>
    </source>
</evidence>
<evidence type="ECO:0000313" key="4">
    <source>
        <dbReference type="EMBL" id="MDC1793362.1"/>
    </source>
</evidence>
<name>A0A3E4Q7A2_BACUN</name>
<dbReference type="EMBL" id="WCTY01000035">
    <property type="protein sequence ID" value="KAB4181105.1"/>
    <property type="molecule type" value="Genomic_DNA"/>
</dbReference>
<dbReference type="Proteomes" id="UP000260874">
    <property type="component" value="Unassembled WGS sequence"/>
</dbReference>
<dbReference type="GO" id="GO:0016757">
    <property type="term" value="F:glycosyltransferase activity"/>
    <property type="evidence" value="ECO:0007669"/>
    <property type="project" value="UniProtKB-KW"/>
</dbReference>
<dbReference type="RefSeq" id="WP_035448382.1">
    <property type="nucleotide sequence ID" value="NZ_BQNO01000001.1"/>
</dbReference>
<reference evidence="10 11" key="2">
    <citation type="journal article" date="2019" name="Nat. Med.">
        <title>A library of human gut bacterial isolates paired with longitudinal multiomics data enables mechanistic microbiome research.</title>
        <authorList>
            <person name="Poyet M."/>
            <person name="Groussin M."/>
            <person name="Gibbons S.M."/>
            <person name="Avila-Pacheco J."/>
            <person name="Jiang X."/>
            <person name="Kearney S.M."/>
            <person name="Perrotta A.R."/>
            <person name="Berdy B."/>
            <person name="Zhao S."/>
            <person name="Lieberman T.D."/>
            <person name="Swanson P.K."/>
            <person name="Smith M."/>
            <person name="Roesemann S."/>
            <person name="Alexander J.E."/>
            <person name="Rich S.A."/>
            <person name="Livny J."/>
            <person name="Vlamakis H."/>
            <person name="Clish C."/>
            <person name="Bullock K."/>
            <person name="Deik A."/>
            <person name="Scott J."/>
            <person name="Pierce K.A."/>
            <person name="Xavier R.J."/>
            <person name="Alm E.J."/>
        </authorList>
    </citation>
    <scope>NUCLEOTIDE SEQUENCE [LARGE SCALE GENOMIC DNA]</scope>
    <source>
        <strain evidence="2 11">BIOML-A19</strain>
        <strain evidence="3 10">BIOML-A6</strain>
    </source>
</reference>
<comment type="caution">
    <text evidence="6">The sequence shown here is derived from an EMBL/GenBank/DDBJ whole genome shotgun (WGS) entry which is preliminary data.</text>
</comment>
<dbReference type="PANTHER" id="PTHR12526">
    <property type="entry name" value="GLYCOSYLTRANSFERASE"/>
    <property type="match status" value="1"/>
</dbReference>
<dbReference type="PANTHER" id="PTHR12526:SF630">
    <property type="entry name" value="GLYCOSYLTRANSFERASE"/>
    <property type="match status" value="1"/>
</dbReference>
<dbReference type="InterPro" id="IPR001296">
    <property type="entry name" value="Glyco_trans_1"/>
</dbReference>
<dbReference type="EMBL" id="QRVP01000003">
    <property type="protein sequence ID" value="RGS56418.1"/>
    <property type="molecule type" value="Genomic_DNA"/>
</dbReference>
<sequence length="383" mass="43647">MKIVYTITGMYNSGGMERVLANKANYLSHAKGVDGKSNKVIIITTDQKNRKPFFYLFEDVRCIDLGINYEDDAQLPLPFRLFATKKKKAIHRMRLRDVLLKEKADIVISMFDYDFDILCDVEDGSSKILEYHFSREAKMIEARSWLKRTIQSMRLKSWLKIIRKYDKFVVLTERDKRSWGDLPNIMVIPNYLPTFPDKLAPLNNKIVLSVGRLSYQKNFHLLIRAWSKVHIKCPDWRLVIRGNGDDKDSIIQLIDKLSLSESVSLLPSTSQIASEYLNASFLAMSSRYEGFPMVMLEAMAHGLPIVTVDYPCGASDVITNGLNGIVVGSSDSLGLANAIITLINDNANLRKMSVSARHKAEEYTESRVMGIWQNLFREISSKS</sequence>
<dbReference type="Proteomes" id="UP001181247">
    <property type="component" value="Unassembled WGS sequence"/>
</dbReference>
<reference evidence="8 9" key="1">
    <citation type="submission" date="2018-08" db="EMBL/GenBank/DDBJ databases">
        <title>A genome reference for cultivated species of the human gut microbiota.</title>
        <authorList>
            <person name="Zou Y."/>
            <person name="Xue W."/>
            <person name="Luo G."/>
        </authorList>
    </citation>
    <scope>NUCLEOTIDE SEQUENCE [LARGE SCALE GENOMIC DNA]</scope>
    <source>
        <strain evidence="7 9">AF21-53</strain>
        <strain evidence="6 8">TF09-22</strain>
    </source>
</reference>
<dbReference type="Proteomes" id="UP000431575">
    <property type="component" value="Unassembled WGS sequence"/>
</dbReference>
<evidence type="ECO:0000313" key="2">
    <source>
        <dbReference type="EMBL" id="KAB4181105.1"/>
    </source>
</evidence>
<dbReference type="Pfam" id="PF00534">
    <property type="entry name" value="Glycos_transf_1"/>
    <property type="match status" value="1"/>
</dbReference>
<protein>
    <submittedName>
        <fullName evidence="6">Glycosyltransferase family 4 protein</fullName>
        <ecNumber evidence="5">2.4.-.-</ecNumber>
    </submittedName>
</protein>
<keyword evidence="5" id="KW-0328">Glycosyltransferase</keyword>
<feature type="domain" description="Glycosyl transferase family 1" evidence="1">
    <location>
        <begin position="198"/>
        <end position="357"/>
    </location>
</feature>
<dbReference type="EMBL" id="QSRB01000002">
    <property type="protein sequence ID" value="RGK87855.1"/>
    <property type="molecule type" value="Genomic_DNA"/>
</dbReference>
<dbReference type="AlphaFoldDB" id="A0A3E4Q7A2"/>
<evidence type="ECO:0000313" key="9">
    <source>
        <dbReference type="Proteomes" id="UP000285283"/>
    </source>
</evidence>
<dbReference type="Proteomes" id="UP000285283">
    <property type="component" value="Unassembled WGS sequence"/>
</dbReference>
<evidence type="ECO:0000313" key="5">
    <source>
        <dbReference type="EMBL" id="MDU0245849.1"/>
    </source>
</evidence>
<accession>A0A3E4Q7A2</accession>
<dbReference type="EC" id="2.4.-.-" evidence="5"/>
<evidence type="ECO:0000313" key="3">
    <source>
        <dbReference type="EMBL" id="KAB4245744.1"/>
    </source>
</evidence>
<evidence type="ECO:0000313" key="12">
    <source>
        <dbReference type="Proteomes" id="UP001215818"/>
    </source>
</evidence>
<evidence type="ECO:0000313" key="7">
    <source>
        <dbReference type="EMBL" id="RGS56418.1"/>
    </source>
</evidence>
<dbReference type="Proteomes" id="UP000487221">
    <property type="component" value="Unassembled WGS sequence"/>
</dbReference>
<evidence type="ECO:0000313" key="10">
    <source>
        <dbReference type="Proteomes" id="UP000431575"/>
    </source>
</evidence>
<evidence type="ECO:0000259" key="1">
    <source>
        <dbReference type="Pfam" id="PF00534"/>
    </source>
</evidence>
<organism evidence="6 8">
    <name type="scientific">Bacteroides uniformis</name>
    <dbReference type="NCBI Taxonomy" id="820"/>
    <lineage>
        <taxon>Bacteria</taxon>
        <taxon>Pseudomonadati</taxon>
        <taxon>Bacteroidota</taxon>
        <taxon>Bacteroidia</taxon>
        <taxon>Bacteroidales</taxon>
        <taxon>Bacteroidaceae</taxon>
        <taxon>Bacteroides</taxon>
    </lineage>
</organism>
<dbReference type="Proteomes" id="UP001215818">
    <property type="component" value="Unassembled WGS sequence"/>
</dbReference>
<keyword evidence="6" id="KW-0808">Transferase</keyword>
<dbReference type="SUPFAM" id="SSF53756">
    <property type="entry name" value="UDP-Glycosyltransferase/glycogen phosphorylase"/>
    <property type="match status" value="1"/>
</dbReference>
<dbReference type="EMBL" id="JAQNRK010000003">
    <property type="protein sequence ID" value="MDC1793362.1"/>
    <property type="molecule type" value="Genomic_DNA"/>
</dbReference>
<evidence type="ECO:0000313" key="11">
    <source>
        <dbReference type="Proteomes" id="UP000487221"/>
    </source>
</evidence>
<dbReference type="Gene3D" id="3.40.50.2000">
    <property type="entry name" value="Glycogen Phosphorylase B"/>
    <property type="match status" value="2"/>
</dbReference>
<proteinExistence type="predicted"/>
<reference evidence="4 12" key="3">
    <citation type="submission" date="2022-10" db="EMBL/GenBank/DDBJ databases">
        <title>Human gut microbiome strain richness.</title>
        <authorList>
            <person name="Chen-Liaw A."/>
        </authorList>
    </citation>
    <scope>NUCLEOTIDE SEQUENCE [LARGE SCALE GENOMIC DNA]</scope>
    <source>
        <strain evidence="4 12">D53st1_B1_D53t1_180928</strain>
    </source>
</reference>
<dbReference type="CDD" id="cd03820">
    <property type="entry name" value="GT4_AmsD-like"/>
    <property type="match status" value="1"/>
</dbReference>
<evidence type="ECO:0000313" key="8">
    <source>
        <dbReference type="Proteomes" id="UP000260874"/>
    </source>
</evidence>
<dbReference type="EMBL" id="WCTM01000002">
    <property type="protein sequence ID" value="KAB4245744.1"/>
    <property type="molecule type" value="Genomic_DNA"/>
</dbReference>
<gene>
    <name evidence="7" type="ORF">DWX87_05055</name>
    <name evidence="6" type="ORF">DXC91_04675</name>
    <name evidence="3" type="ORF">GAP41_05650</name>
    <name evidence="2" type="ORF">GAQ44_17215</name>
    <name evidence="4" type="ORF">POY73_04335</name>
    <name evidence="5" type="ORF">RVH16_14160</name>
</gene>
<dbReference type="EMBL" id="JAWDEU010000002">
    <property type="protein sequence ID" value="MDU0245849.1"/>
    <property type="molecule type" value="Genomic_DNA"/>
</dbReference>